<proteinExistence type="predicted"/>
<protein>
    <submittedName>
        <fullName evidence="3">Hypothetical_protein</fullName>
    </submittedName>
</protein>
<sequence length="192" mass="23187">MQPGAKMMLTNQENKNISKHSDVRKTISNQDRKIPKSNLRWNTTILQKQRTKKFELFTIPECEYTTVIGQKNYKIYLRQSYETYFIIYCCLYCTCYIFYFTYPFPVVYKCHFNEYYTVITLVIFFSGIRFILVYLMIILNIVEDSRLRQRIHMLSKISFSFIFIISETQGIDFDTKYSLQSCYNFRISVECR</sequence>
<dbReference type="EMBL" id="CATOUU010000600">
    <property type="protein sequence ID" value="CAI9935295.1"/>
    <property type="molecule type" value="Genomic_DNA"/>
</dbReference>
<dbReference type="AlphaFoldDB" id="A0AA86PAY6"/>
<reference evidence="2" key="1">
    <citation type="submission" date="2023-06" db="EMBL/GenBank/DDBJ databases">
        <authorList>
            <person name="Kurt Z."/>
        </authorList>
    </citation>
    <scope>NUCLEOTIDE SEQUENCE</scope>
</reference>
<organism evidence="2">
    <name type="scientific">Hexamita inflata</name>
    <dbReference type="NCBI Taxonomy" id="28002"/>
    <lineage>
        <taxon>Eukaryota</taxon>
        <taxon>Metamonada</taxon>
        <taxon>Diplomonadida</taxon>
        <taxon>Hexamitidae</taxon>
        <taxon>Hexamitinae</taxon>
        <taxon>Hexamita</taxon>
    </lineage>
</organism>
<accession>A0AA86PAY6</accession>
<keyword evidence="1" id="KW-1133">Transmembrane helix</keyword>
<feature type="transmembrane region" description="Helical" evidence="1">
    <location>
        <begin position="116"/>
        <end position="142"/>
    </location>
</feature>
<dbReference type="Proteomes" id="UP001642409">
    <property type="component" value="Unassembled WGS sequence"/>
</dbReference>
<keyword evidence="1" id="KW-0472">Membrane</keyword>
<evidence type="ECO:0000313" key="4">
    <source>
        <dbReference type="Proteomes" id="UP001642409"/>
    </source>
</evidence>
<evidence type="ECO:0000313" key="3">
    <source>
        <dbReference type="EMBL" id="CAL6097584.1"/>
    </source>
</evidence>
<keyword evidence="4" id="KW-1185">Reference proteome</keyword>
<dbReference type="EMBL" id="CAXDID020000499">
    <property type="protein sequence ID" value="CAL6097584.1"/>
    <property type="molecule type" value="Genomic_DNA"/>
</dbReference>
<reference evidence="3 4" key="2">
    <citation type="submission" date="2024-07" db="EMBL/GenBank/DDBJ databases">
        <authorList>
            <person name="Akdeniz Z."/>
        </authorList>
    </citation>
    <scope>NUCLEOTIDE SEQUENCE [LARGE SCALE GENOMIC DNA]</scope>
</reference>
<gene>
    <name evidence="2" type="ORF">HINF_LOCUS22940</name>
    <name evidence="3" type="ORF">HINF_LOCUS69134</name>
</gene>
<comment type="caution">
    <text evidence="2">The sequence shown here is derived from an EMBL/GenBank/DDBJ whole genome shotgun (WGS) entry which is preliminary data.</text>
</comment>
<evidence type="ECO:0000313" key="2">
    <source>
        <dbReference type="EMBL" id="CAI9935295.1"/>
    </source>
</evidence>
<keyword evidence="1" id="KW-0812">Transmembrane</keyword>
<evidence type="ECO:0000256" key="1">
    <source>
        <dbReference type="SAM" id="Phobius"/>
    </source>
</evidence>
<name>A0AA86PAY6_9EUKA</name>
<feature type="transmembrane region" description="Helical" evidence="1">
    <location>
        <begin position="84"/>
        <end position="104"/>
    </location>
</feature>